<evidence type="ECO:0000256" key="3">
    <source>
        <dbReference type="ARBA" id="ARBA00019141"/>
    </source>
</evidence>
<keyword evidence="4" id="KW-0156">Chromatin regulator</keyword>
<comment type="similarity">
    <text evidence="2 9">Belongs to the EAF6 family.</text>
</comment>
<protein>
    <recommendedName>
        <fullName evidence="3">Chromatin modification-related protein MEAF6</fullName>
    </recommendedName>
</protein>
<evidence type="ECO:0000313" key="12">
    <source>
        <dbReference type="WBParaSite" id="HCON_00161900-00001"/>
    </source>
</evidence>
<name>A0A7I4YZJ3_HAECO</name>
<dbReference type="OrthoDB" id="440324at2759"/>
<evidence type="ECO:0000256" key="5">
    <source>
        <dbReference type="ARBA" id="ARBA00023015"/>
    </source>
</evidence>
<keyword evidence="11" id="KW-1185">Reference proteome</keyword>
<accession>A0A7I4YZJ3</accession>
<evidence type="ECO:0000256" key="1">
    <source>
        <dbReference type="ARBA" id="ARBA00004123"/>
    </source>
</evidence>
<dbReference type="GO" id="GO:0006325">
    <property type="term" value="P:chromatin organization"/>
    <property type="evidence" value="ECO:0007669"/>
    <property type="project" value="UniProtKB-KW"/>
</dbReference>
<evidence type="ECO:0000256" key="8">
    <source>
        <dbReference type="ARBA" id="ARBA00023242"/>
    </source>
</evidence>
<evidence type="ECO:0000256" key="9">
    <source>
        <dbReference type="RuleBase" id="RU368022"/>
    </source>
</evidence>
<comment type="subcellular location">
    <subcellularLocation>
        <location evidence="1">Nucleus</location>
    </subcellularLocation>
</comment>
<feature type="region of interest" description="Disordered" evidence="10">
    <location>
        <begin position="95"/>
        <end position="161"/>
    </location>
</feature>
<feature type="compositionally biased region" description="Polar residues" evidence="10">
    <location>
        <begin position="114"/>
        <end position="127"/>
    </location>
</feature>
<keyword evidence="6" id="KW-0175">Coiled coil</keyword>
<evidence type="ECO:0000256" key="6">
    <source>
        <dbReference type="ARBA" id="ARBA00023054"/>
    </source>
</evidence>
<keyword evidence="5 9" id="KW-0805">Transcription regulation</keyword>
<evidence type="ECO:0000256" key="10">
    <source>
        <dbReference type="SAM" id="MobiDB-lite"/>
    </source>
</evidence>
<organism evidence="11 12">
    <name type="scientific">Haemonchus contortus</name>
    <name type="common">Barber pole worm</name>
    <dbReference type="NCBI Taxonomy" id="6289"/>
    <lineage>
        <taxon>Eukaryota</taxon>
        <taxon>Metazoa</taxon>
        <taxon>Ecdysozoa</taxon>
        <taxon>Nematoda</taxon>
        <taxon>Chromadorea</taxon>
        <taxon>Rhabditida</taxon>
        <taxon>Rhabditina</taxon>
        <taxon>Rhabditomorpha</taxon>
        <taxon>Strongyloidea</taxon>
        <taxon>Trichostrongylidae</taxon>
        <taxon>Haemonchus</taxon>
    </lineage>
</organism>
<dbReference type="InterPro" id="IPR015418">
    <property type="entry name" value="Eaf6"/>
</dbReference>
<dbReference type="GO" id="GO:0005634">
    <property type="term" value="C:nucleus"/>
    <property type="evidence" value="ECO:0007669"/>
    <property type="project" value="UniProtKB-SubCell"/>
</dbReference>
<evidence type="ECO:0000256" key="4">
    <source>
        <dbReference type="ARBA" id="ARBA00022853"/>
    </source>
</evidence>
<dbReference type="AlphaFoldDB" id="A0A7I4YZJ3"/>
<dbReference type="Proteomes" id="UP000025227">
    <property type="component" value="Unplaced"/>
</dbReference>
<reference evidence="12" key="1">
    <citation type="submission" date="2020-12" db="UniProtKB">
        <authorList>
            <consortium name="WormBaseParasite"/>
        </authorList>
    </citation>
    <scope>IDENTIFICATION</scope>
    <source>
        <strain evidence="12">MHco3</strain>
    </source>
</reference>
<dbReference type="OMA" id="SILTGWN"/>
<evidence type="ECO:0000256" key="7">
    <source>
        <dbReference type="ARBA" id="ARBA00023163"/>
    </source>
</evidence>
<dbReference type="PANTHER" id="PTHR13476">
    <property type="entry name" value="CHROMATIN MODIFICATION-RELATED PROTEIN MEAF6"/>
    <property type="match status" value="1"/>
</dbReference>
<evidence type="ECO:0000256" key="2">
    <source>
        <dbReference type="ARBA" id="ARBA00010916"/>
    </source>
</evidence>
<sequence length="161" mass="18292">MVECATTVQKTAESRNLSPENLDKLLSKRTETQELLSLLENQLYTFEGELLKNSFYGSILTGWNRDALSMVPSRAPQSALKRTFQDDERILSRSSVEFMKRKRRESVDQENRSHANSGKSQKTNTCVNKGKSGESNKRVPPIVIKAKPLSTTSDDKRNKQR</sequence>
<keyword evidence="8" id="KW-0539">Nucleus</keyword>
<dbReference type="Pfam" id="PF09340">
    <property type="entry name" value="NuA4"/>
    <property type="match status" value="1"/>
</dbReference>
<proteinExistence type="inferred from homology"/>
<dbReference type="GO" id="GO:0000123">
    <property type="term" value="C:histone acetyltransferase complex"/>
    <property type="evidence" value="ECO:0007669"/>
    <property type="project" value="InterPro"/>
</dbReference>
<dbReference type="WBParaSite" id="HCON_00161900-00001">
    <property type="protein sequence ID" value="HCON_00161900-00001"/>
    <property type="gene ID" value="HCON_00161900"/>
</dbReference>
<evidence type="ECO:0000313" key="11">
    <source>
        <dbReference type="Proteomes" id="UP000025227"/>
    </source>
</evidence>
<keyword evidence="7 9" id="KW-0804">Transcription</keyword>